<dbReference type="AlphaFoldDB" id="A0A381VBL0"/>
<sequence>MAADSPQRGWVDTGEWGWKDRHEWGWPAGIHGYEEVIIQISCDITSEEFWFKHELRIQYPLKTGVAAESINTQVRTEVAAGITNYFTRARERFPDRIGQTEEELAADRRQHGGFHRTGNLDITGVVPYANDKLHSVFLPFYQNHPWANTTASPVVTMNFDLETGQQFSLPDVFKPGSDWVAKLTEIILRREGEMVTYPEMSAYLTPEFLASMDFTMGPDTLTLHAQPYSIWFPDWCCGSSPKHLEISYEELAYYLDSDGPYRHIEGFP</sequence>
<accession>A0A381VBL0</accession>
<name>A0A381VBL0_9ZZZZ</name>
<gene>
    <name evidence="1" type="ORF">METZ01_LOCUS90225</name>
</gene>
<reference evidence="1" key="1">
    <citation type="submission" date="2018-05" db="EMBL/GenBank/DDBJ databases">
        <authorList>
            <person name="Lanie J.A."/>
            <person name="Ng W.-L."/>
            <person name="Kazmierczak K.M."/>
            <person name="Andrzejewski T.M."/>
            <person name="Davidsen T.M."/>
            <person name="Wayne K.J."/>
            <person name="Tettelin H."/>
            <person name="Glass J.I."/>
            <person name="Rusch D."/>
            <person name="Podicherti R."/>
            <person name="Tsui H.-C.T."/>
            <person name="Winkler M.E."/>
        </authorList>
    </citation>
    <scope>NUCLEOTIDE SEQUENCE</scope>
</reference>
<evidence type="ECO:0000313" key="1">
    <source>
        <dbReference type="EMBL" id="SVA37371.1"/>
    </source>
</evidence>
<proteinExistence type="predicted"/>
<protein>
    <recommendedName>
        <fullName evidence="2">DUF3298 domain-containing protein</fullName>
    </recommendedName>
</protein>
<organism evidence="1">
    <name type="scientific">marine metagenome</name>
    <dbReference type="NCBI Taxonomy" id="408172"/>
    <lineage>
        <taxon>unclassified sequences</taxon>
        <taxon>metagenomes</taxon>
        <taxon>ecological metagenomes</taxon>
    </lineage>
</organism>
<evidence type="ECO:0008006" key="2">
    <source>
        <dbReference type="Google" id="ProtNLM"/>
    </source>
</evidence>
<dbReference type="EMBL" id="UINC01008296">
    <property type="protein sequence ID" value="SVA37371.1"/>
    <property type="molecule type" value="Genomic_DNA"/>
</dbReference>